<feature type="domain" description="Sushi" evidence="4">
    <location>
        <begin position="127"/>
        <end position="185"/>
    </location>
</feature>
<evidence type="ECO:0000256" key="3">
    <source>
        <dbReference type="SAM" id="SignalP"/>
    </source>
</evidence>
<evidence type="ECO:0000256" key="1">
    <source>
        <dbReference type="ARBA" id="ARBA00023157"/>
    </source>
</evidence>
<organism evidence="7">
    <name type="scientific">Nippostrongylus brasiliensis</name>
    <name type="common">Rat hookworm</name>
    <dbReference type="NCBI Taxonomy" id="27835"/>
    <lineage>
        <taxon>Eukaryota</taxon>
        <taxon>Metazoa</taxon>
        <taxon>Ecdysozoa</taxon>
        <taxon>Nematoda</taxon>
        <taxon>Chromadorea</taxon>
        <taxon>Rhabditida</taxon>
        <taxon>Rhabditina</taxon>
        <taxon>Rhabditomorpha</taxon>
        <taxon>Strongyloidea</taxon>
        <taxon>Heligmosomidae</taxon>
        <taxon>Nippostrongylus</taxon>
    </lineage>
</organism>
<keyword evidence="6" id="KW-1185">Reference proteome</keyword>
<dbReference type="WBParaSite" id="NBR_0000769901-mRNA-1">
    <property type="protein sequence ID" value="NBR_0000769901-mRNA-1"/>
    <property type="gene ID" value="NBR_0000769901"/>
</dbReference>
<reference evidence="7" key="1">
    <citation type="submission" date="2017-02" db="UniProtKB">
        <authorList>
            <consortium name="WormBaseParasite"/>
        </authorList>
    </citation>
    <scope>IDENTIFICATION</scope>
</reference>
<sequence length="275" mass="30421">MLLLLPTLVLIASISAEDPVKQDCPKLKEVENGKITVVDGVAKLKCVGKNFKAKETSCKVRRPTGMKVTYSQNPKNGRVEAKTVATVLCKKTKEVTELKCIGGKWTPAWKTIKCAKLEADKGDKETCKMRKAPKGGQVLFSTRPYPGNRVAVNTTATITCKKTKEIHTLLCKNGKWKPSWKTVTCVGTPEKKPKKVTCKARRAPVGGRVDFSTRRMPGNRVAVNTIATITCKDTNETHTLHCKDGKWKPRWKKVTCKPKKEKPEGPVDEPMPLPA</sequence>
<feature type="region of interest" description="Disordered" evidence="2">
    <location>
        <begin position="255"/>
        <end position="275"/>
    </location>
</feature>
<dbReference type="AlphaFoldDB" id="A0A0N4XXI0"/>
<feature type="chain" id="PRO_5043124962" evidence="3">
    <location>
        <begin position="17"/>
        <end position="275"/>
    </location>
</feature>
<evidence type="ECO:0000256" key="2">
    <source>
        <dbReference type="SAM" id="MobiDB-lite"/>
    </source>
</evidence>
<evidence type="ECO:0000313" key="5">
    <source>
        <dbReference type="EMBL" id="VDL71289.1"/>
    </source>
</evidence>
<gene>
    <name evidence="5" type="ORF">NBR_LOCUS7700</name>
</gene>
<reference evidence="5 6" key="2">
    <citation type="submission" date="2018-11" db="EMBL/GenBank/DDBJ databases">
        <authorList>
            <consortium name="Pathogen Informatics"/>
        </authorList>
    </citation>
    <scope>NUCLEOTIDE SEQUENCE [LARGE SCALE GENOMIC DNA]</scope>
</reference>
<name>A0A0N4XXI0_NIPBR</name>
<evidence type="ECO:0000313" key="6">
    <source>
        <dbReference type="Proteomes" id="UP000271162"/>
    </source>
</evidence>
<accession>A0A0N4XXI0</accession>
<proteinExistence type="predicted"/>
<keyword evidence="1" id="KW-1015">Disulfide bond</keyword>
<dbReference type="EMBL" id="UYSL01019916">
    <property type="protein sequence ID" value="VDL71289.1"/>
    <property type="molecule type" value="Genomic_DNA"/>
</dbReference>
<feature type="signal peptide" evidence="3">
    <location>
        <begin position="1"/>
        <end position="16"/>
    </location>
</feature>
<evidence type="ECO:0000313" key="7">
    <source>
        <dbReference type="WBParaSite" id="NBR_0000769901-mRNA-1"/>
    </source>
</evidence>
<feature type="domain" description="Sushi" evidence="4">
    <location>
        <begin position="198"/>
        <end position="256"/>
    </location>
</feature>
<dbReference type="InterPro" id="IPR000436">
    <property type="entry name" value="Sushi_SCR_CCP_dom"/>
</dbReference>
<evidence type="ECO:0000259" key="4">
    <source>
        <dbReference type="SMART" id="SM00032"/>
    </source>
</evidence>
<dbReference type="Proteomes" id="UP000271162">
    <property type="component" value="Unassembled WGS sequence"/>
</dbReference>
<dbReference type="SMART" id="SM00032">
    <property type="entry name" value="CCP"/>
    <property type="match status" value="3"/>
</dbReference>
<protein>
    <submittedName>
        <fullName evidence="7">Sushi domain-containing protein</fullName>
    </submittedName>
</protein>
<keyword evidence="3" id="KW-0732">Signal</keyword>
<feature type="domain" description="Sushi" evidence="4">
    <location>
        <begin position="58"/>
        <end position="114"/>
    </location>
</feature>